<proteinExistence type="predicted"/>
<dbReference type="GO" id="GO:0009882">
    <property type="term" value="F:blue light photoreceptor activity"/>
    <property type="evidence" value="ECO:0007669"/>
    <property type="project" value="InterPro"/>
</dbReference>
<dbReference type="PROSITE" id="PS50925">
    <property type="entry name" value="BLUF"/>
    <property type="match status" value="1"/>
</dbReference>
<dbReference type="InterPro" id="IPR007024">
    <property type="entry name" value="BLUF_domain"/>
</dbReference>
<dbReference type="AlphaFoldDB" id="X7E2Y4"/>
<dbReference type="SMART" id="SM01034">
    <property type="entry name" value="BLUF"/>
    <property type="match status" value="1"/>
</dbReference>
<organism evidence="2 3">
    <name type="scientific">Roseivivax halodurans JCM 10272</name>
    <dbReference type="NCBI Taxonomy" id="1449350"/>
    <lineage>
        <taxon>Bacteria</taxon>
        <taxon>Pseudomonadati</taxon>
        <taxon>Pseudomonadota</taxon>
        <taxon>Alphaproteobacteria</taxon>
        <taxon>Rhodobacterales</taxon>
        <taxon>Roseobacteraceae</taxon>
        <taxon>Roseivivax</taxon>
    </lineage>
</organism>
<dbReference type="Pfam" id="PF04940">
    <property type="entry name" value="BLUF"/>
    <property type="match status" value="1"/>
</dbReference>
<dbReference type="OrthoDB" id="196105at2"/>
<accession>X7E2Y4</accession>
<dbReference type="RefSeq" id="WP_037267459.1">
    <property type="nucleotide sequence ID" value="NZ_JALZ01000096.1"/>
</dbReference>
<evidence type="ECO:0000259" key="1">
    <source>
        <dbReference type="PROSITE" id="PS50925"/>
    </source>
</evidence>
<evidence type="ECO:0000313" key="3">
    <source>
        <dbReference type="Proteomes" id="UP000022447"/>
    </source>
</evidence>
<dbReference type="Proteomes" id="UP000022447">
    <property type="component" value="Unassembled WGS sequence"/>
</dbReference>
<dbReference type="EMBL" id="JALZ01000096">
    <property type="protein sequence ID" value="ETX10245.1"/>
    <property type="molecule type" value="Genomic_DNA"/>
</dbReference>
<dbReference type="SUPFAM" id="SSF54975">
    <property type="entry name" value="Acylphosphatase/BLUF domain-like"/>
    <property type="match status" value="1"/>
</dbReference>
<dbReference type="InterPro" id="IPR036046">
    <property type="entry name" value="Acylphosphatase-like_dom_sf"/>
</dbReference>
<reference evidence="2 3" key="1">
    <citation type="submission" date="2014-01" db="EMBL/GenBank/DDBJ databases">
        <title>Roseivivax halodurans JCM 10272 Genome Sequencing.</title>
        <authorList>
            <person name="Lai Q."/>
            <person name="Li G."/>
            <person name="Shao Z."/>
        </authorList>
    </citation>
    <scope>NUCLEOTIDE SEQUENCE [LARGE SCALE GENOMIC DNA]</scope>
    <source>
        <strain evidence="2 3">JCM 10272</strain>
    </source>
</reference>
<dbReference type="Gene3D" id="3.30.70.100">
    <property type="match status" value="1"/>
</dbReference>
<evidence type="ECO:0000313" key="2">
    <source>
        <dbReference type="EMBL" id="ETX10245.1"/>
    </source>
</evidence>
<keyword evidence="3" id="KW-1185">Reference proteome</keyword>
<protein>
    <submittedName>
        <fullName evidence="2">Blue light sensor protein</fullName>
    </submittedName>
</protein>
<dbReference type="GO" id="GO:0071949">
    <property type="term" value="F:FAD binding"/>
    <property type="evidence" value="ECO:0007669"/>
    <property type="project" value="InterPro"/>
</dbReference>
<sequence length="136" mass="15573">MSLFRAIYSSRPFGFEAAILNGILLEARRANERDGITGALICREDIYLQWLEGPEDRVRDTLARIQRDDRHVEMTLHVAAPVEERVFSNWAMLHDPAVTWIWSQKQVSAGIAEQTAPEQVTGFFMQLRDQVNEAKS</sequence>
<name>X7E2Y4_9RHOB</name>
<comment type="caution">
    <text evidence="2">The sequence shown here is derived from an EMBL/GenBank/DDBJ whole genome shotgun (WGS) entry which is preliminary data.</text>
</comment>
<dbReference type="eggNOG" id="COG0233">
    <property type="taxonomic scope" value="Bacteria"/>
</dbReference>
<gene>
    <name evidence="2" type="ORF">OCH239_22320</name>
</gene>
<dbReference type="STRING" id="1449350.OCH239_22320"/>
<feature type="domain" description="BLUF" evidence="1">
    <location>
        <begin position="3"/>
        <end position="93"/>
    </location>
</feature>